<gene>
    <name evidence="2" type="ORF">SAMD00023353_3700820</name>
</gene>
<feature type="compositionally biased region" description="Polar residues" evidence="1">
    <location>
        <begin position="102"/>
        <end position="122"/>
    </location>
</feature>
<evidence type="ECO:0000256" key="1">
    <source>
        <dbReference type="SAM" id="MobiDB-lite"/>
    </source>
</evidence>
<dbReference type="Proteomes" id="UP000054516">
    <property type="component" value="Unassembled WGS sequence"/>
</dbReference>
<organism evidence="2">
    <name type="scientific">Rosellinia necatrix</name>
    <name type="common">White root-rot fungus</name>
    <dbReference type="NCBI Taxonomy" id="77044"/>
    <lineage>
        <taxon>Eukaryota</taxon>
        <taxon>Fungi</taxon>
        <taxon>Dikarya</taxon>
        <taxon>Ascomycota</taxon>
        <taxon>Pezizomycotina</taxon>
        <taxon>Sordariomycetes</taxon>
        <taxon>Xylariomycetidae</taxon>
        <taxon>Xylariales</taxon>
        <taxon>Xylariaceae</taxon>
        <taxon>Rosellinia</taxon>
    </lineage>
</organism>
<dbReference type="AlphaFoldDB" id="A0A1W2TLZ8"/>
<feature type="region of interest" description="Disordered" evidence="1">
    <location>
        <begin position="1"/>
        <end position="122"/>
    </location>
</feature>
<proteinExistence type="predicted"/>
<name>A0A1W2TLZ8_ROSNE</name>
<keyword evidence="3" id="KW-1185">Reference proteome</keyword>
<feature type="compositionally biased region" description="Basic and acidic residues" evidence="1">
    <location>
        <begin position="7"/>
        <end position="29"/>
    </location>
</feature>
<protein>
    <submittedName>
        <fullName evidence="2">Uncharacterized protein</fullName>
    </submittedName>
</protein>
<evidence type="ECO:0000313" key="3">
    <source>
        <dbReference type="Proteomes" id="UP000054516"/>
    </source>
</evidence>
<accession>A0A1W2TLZ8</accession>
<dbReference type="EMBL" id="DF977482">
    <property type="protein sequence ID" value="GAP89342.1"/>
    <property type="molecule type" value="Genomic_DNA"/>
</dbReference>
<sequence>MSNIIHKIKDAITHNHDHKHEDAKDKKPEASSTSHKKEKIARGDRDLNCAPSSTRDPVDLTGRHVEPDHRDLDGRRRSNDHDAPDLTGPHRDHVSVDINGHYPSTHNPPDLNSRTASPASRH</sequence>
<feature type="compositionally biased region" description="Basic and acidic residues" evidence="1">
    <location>
        <begin position="56"/>
        <end position="95"/>
    </location>
</feature>
<evidence type="ECO:0000313" key="2">
    <source>
        <dbReference type="EMBL" id="GAP89342.1"/>
    </source>
</evidence>
<dbReference type="OrthoDB" id="4741271at2759"/>
<reference evidence="2" key="1">
    <citation type="submission" date="2016-03" db="EMBL/GenBank/DDBJ databases">
        <title>Draft genome sequence of Rosellinia necatrix.</title>
        <authorList>
            <person name="Kanematsu S."/>
        </authorList>
    </citation>
    <scope>NUCLEOTIDE SEQUENCE [LARGE SCALE GENOMIC DNA]</scope>
    <source>
        <strain evidence="2">W97</strain>
    </source>
</reference>